<name>A0A0M0JXF8_9EUKA</name>
<accession>A0A0M0JXF8</accession>
<dbReference type="CDD" id="cd14348">
    <property type="entry name" value="UBA_p47"/>
    <property type="match status" value="1"/>
</dbReference>
<dbReference type="Gene3D" id="3.40.30.10">
    <property type="entry name" value="Glutaredoxin"/>
    <property type="match status" value="1"/>
</dbReference>
<dbReference type="AlphaFoldDB" id="A0A0M0JXF8"/>
<evidence type="ECO:0000259" key="2">
    <source>
        <dbReference type="PROSITE" id="PS50033"/>
    </source>
</evidence>
<keyword evidence="4" id="KW-1185">Reference proteome</keyword>
<dbReference type="InterPro" id="IPR050730">
    <property type="entry name" value="UBX_domain-protein"/>
</dbReference>
<sequence length="464" mass="48819">MDPEKAEKVSTFQSVAGCDADFATSFLEASAWNIDLALSNFFGGGGGDVPMPAASGSRVGADGTGSAGGMTNPAAADLSQFGGYADFQMDEPRAAMPQFRDTLISVDPAERMPQRQTSVASNHPLEAFRDFRKEGAGGASGSAAAQEPEVFGLSKRPKNLAEIYKAPTELCFLGSFEELRAAGRAHQRWLLVNIQSPTEFASQQLNADTWHDETLQAVIKASFLFWQQYYDSPDGQKFCRFYHPSTIPGTGLPLIGIIDPITGQLVKTWTGFKDAERLMDKLMDLADSPPIDPEAMIAEALAREHAGAAVPSPLRSAAAVGSYRSLGGDLGGVSAGDEELAAAIAASLEGSHAPGGMASASPPPAAPPQPTDAEIDAIWGEAADERADGMQMRVRLANGATITRRFGPSQTLREVLVAIHVSGHRLDPSKTYGLSMIGSAPFTGDDCTLASLGVTSGAYSLTEC</sequence>
<dbReference type="CDD" id="cd02958">
    <property type="entry name" value="UAS"/>
    <property type="match status" value="1"/>
</dbReference>
<dbReference type="InterPro" id="IPR009060">
    <property type="entry name" value="UBA-like_sf"/>
</dbReference>
<evidence type="ECO:0000256" key="1">
    <source>
        <dbReference type="SAM" id="MobiDB-lite"/>
    </source>
</evidence>
<dbReference type="InterPro" id="IPR006577">
    <property type="entry name" value="UAS"/>
</dbReference>
<dbReference type="EMBL" id="JWZX01002057">
    <property type="protein sequence ID" value="KOO31249.1"/>
    <property type="molecule type" value="Genomic_DNA"/>
</dbReference>
<evidence type="ECO:0000313" key="4">
    <source>
        <dbReference type="Proteomes" id="UP000037460"/>
    </source>
</evidence>
<dbReference type="OrthoDB" id="1733707at2759"/>
<dbReference type="Proteomes" id="UP000037460">
    <property type="component" value="Unassembled WGS sequence"/>
</dbReference>
<dbReference type="GO" id="GO:0043161">
    <property type="term" value="P:proteasome-mediated ubiquitin-dependent protein catabolic process"/>
    <property type="evidence" value="ECO:0007669"/>
    <property type="project" value="TreeGrafter"/>
</dbReference>
<organism evidence="3 4">
    <name type="scientific">Chrysochromulina tobinii</name>
    <dbReference type="NCBI Taxonomy" id="1460289"/>
    <lineage>
        <taxon>Eukaryota</taxon>
        <taxon>Haptista</taxon>
        <taxon>Haptophyta</taxon>
        <taxon>Prymnesiophyceae</taxon>
        <taxon>Prymnesiales</taxon>
        <taxon>Chrysochromulinaceae</taxon>
        <taxon>Chrysochromulina</taxon>
    </lineage>
</organism>
<dbReference type="InterPro" id="IPR029071">
    <property type="entry name" value="Ubiquitin-like_domsf"/>
</dbReference>
<dbReference type="GO" id="GO:0043130">
    <property type="term" value="F:ubiquitin binding"/>
    <property type="evidence" value="ECO:0007669"/>
    <property type="project" value="TreeGrafter"/>
</dbReference>
<dbReference type="SMART" id="SM00594">
    <property type="entry name" value="UAS"/>
    <property type="match status" value="1"/>
</dbReference>
<dbReference type="SUPFAM" id="SSF52833">
    <property type="entry name" value="Thioredoxin-like"/>
    <property type="match status" value="1"/>
</dbReference>
<dbReference type="InterPro" id="IPR036249">
    <property type="entry name" value="Thioredoxin-like_sf"/>
</dbReference>
<gene>
    <name evidence="3" type="ORF">Ctob_007442</name>
</gene>
<dbReference type="GO" id="GO:0005634">
    <property type="term" value="C:nucleus"/>
    <property type="evidence" value="ECO:0007669"/>
    <property type="project" value="TreeGrafter"/>
</dbReference>
<dbReference type="PANTHER" id="PTHR23322:SF6">
    <property type="entry name" value="UBX DOMAIN-CONTAINING PROTEIN 7"/>
    <property type="match status" value="1"/>
</dbReference>
<dbReference type="InterPro" id="IPR001012">
    <property type="entry name" value="UBX_dom"/>
</dbReference>
<dbReference type="Pfam" id="PF13899">
    <property type="entry name" value="Thioredoxin_7"/>
    <property type="match status" value="1"/>
</dbReference>
<dbReference type="CDD" id="cd01767">
    <property type="entry name" value="UBX"/>
    <property type="match status" value="1"/>
</dbReference>
<dbReference type="Pfam" id="PF00789">
    <property type="entry name" value="UBX"/>
    <property type="match status" value="1"/>
</dbReference>
<dbReference type="SUPFAM" id="SSF46934">
    <property type="entry name" value="UBA-like"/>
    <property type="match status" value="1"/>
</dbReference>
<feature type="region of interest" description="Disordered" evidence="1">
    <location>
        <begin position="53"/>
        <end position="72"/>
    </location>
</feature>
<dbReference type="Pfam" id="PF14555">
    <property type="entry name" value="UBA_4"/>
    <property type="match status" value="1"/>
</dbReference>
<comment type="caution">
    <text evidence="3">The sequence shown here is derived from an EMBL/GenBank/DDBJ whole genome shotgun (WGS) entry which is preliminary data.</text>
</comment>
<proteinExistence type="predicted"/>
<feature type="compositionally biased region" description="Pro residues" evidence="1">
    <location>
        <begin position="361"/>
        <end position="370"/>
    </location>
</feature>
<dbReference type="SUPFAM" id="SSF54236">
    <property type="entry name" value="Ubiquitin-like"/>
    <property type="match status" value="1"/>
</dbReference>
<dbReference type="PANTHER" id="PTHR23322">
    <property type="entry name" value="FAS-ASSOCIATED PROTEIN"/>
    <property type="match status" value="1"/>
</dbReference>
<feature type="region of interest" description="Disordered" evidence="1">
    <location>
        <begin position="353"/>
        <end position="372"/>
    </location>
</feature>
<dbReference type="PROSITE" id="PS50033">
    <property type="entry name" value="UBX"/>
    <property type="match status" value="1"/>
</dbReference>
<evidence type="ECO:0000313" key="3">
    <source>
        <dbReference type="EMBL" id="KOO31249.1"/>
    </source>
</evidence>
<reference evidence="4" key="1">
    <citation type="journal article" date="2015" name="PLoS Genet.">
        <title>Genome Sequence and Transcriptome Analyses of Chrysochromulina tobin: Metabolic Tools for Enhanced Algal Fitness in the Prominent Order Prymnesiales (Haptophyceae).</title>
        <authorList>
            <person name="Hovde B.T."/>
            <person name="Deodato C.R."/>
            <person name="Hunsperger H.M."/>
            <person name="Ryken S.A."/>
            <person name="Yost W."/>
            <person name="Jha R.K."/>
            <person name="Patterson J."/>
            <person name="Monnat R.J. Jr."/>
            <person name="Barlow S.B."/>
            <person name="Starkenburg S.R."/>
            <person name="Cattolico R.A."/>
        </authorList>
    </citation>
    <scope>NUCLEOTIDE SEQUENCE</scope>
    <source>
        <strain evidence="4">CCMP291</strain>
    </source>
</reference>
<dbReference type="Gene3D" id="1.10.8.10">
    <property type="entry name" value="DNA helicase RuvA subunit, C-terminal domain"/>
    <property type="match status" value="1"/>
</dbReference>
<feature type="domain" description="UBX" evidence="2">
    <location>
        <begin position="385"/>
        <end position="415"/>
    </location>
</feature>
<protein>
    <submittedName>
        <fullName evidence="3">Ubx domain-containing protein</fullName>
    </submittedName>
</protein>